<dbReference type="GO" id="GO:0034986">
    <property type="term" value="F:iron chaperone activity"/>
    <property type="evidence" value="ECO:0007669"/>
    <property type="project" value="TreeGrafter"/>
</dbReference>
<dbReference type="SMART" id="SM01219">
    <property type="entry name" value="Frataxin_Cyay"/>
    <property type="match status" value="1"/>
</dbReference>
<dbReference type="Proteomes" id="UP000078561">
    <property type="component" value="Unassembled WGS sequence"/>
</dbReference>
<dbReference type="PANTHER" id="PTHR16821">
    <property type="entry name" value="FRATAXIN"/>
    <property type="match status" value="1"/>
</dbReference>
<dbReference type="PROSITE" id="PS50810">
    <property type="entry name" value="FRATAXIN_2"/>
    <property type="match status" value="1"/>
</dbReference>
<evidence type="ECO:0000313" key="14">
    <source>
        <dbReference type="Proteomes" id="UP000078561"/>
    </source>
</evidence>
<keyword evidence="4" id="KW-0409">Iron storage</keyword>
<dbReference type="GO" id="GO:0016226">
    <property type="term" value="P:iron-sulfur cluster assembly"/>
    <property type="evidence" value="ECO:0007669"/>
    <property type="project" value="InterPro"/>
</dbReference>
<dbReference type="GO" id="GO:0006826">
    <property type="term" value="P:iron ion transport"/>
    <property type="evidence" value="ECO:0007669"/>
    <property type="project" value="UniProtKB-KW"/>
</dbReference>
<evidence type="ECO:0000256" key="3">
    <source>
        <dbReference type="ARBA" id="ARBA00013107"/>
    </source>
</evidence>
<evidence type="ECO:0000256" key="12">
    <source>
        <dbReference type="ARBA" id="ARBA00047990"/>
    </source>
</evidence>
<dbReference type="Pfam" id="PF01491">
    <property type="entry name" value="Frataxin_Cyay"/>
    <property type="match status" value="1"/>
</dbReference>
<comment type="catalytic activity">
    <reaction evidence="12">
        <text>4 Fe(2+) + O2 + 4 H(+) = 4 Fe(3+) + 2 H2O</text>
        <dbReference type="Rhea" id="RHEA:11148"/>
        <dbReference type="ChEBI" id="CHEBI:15377"/>
        <dbReference type="ChEBI" id="CHEBI:15378"/>
        <dbReference type="ChEBI" id="CHEBI:15379"/>
        <dbReference type="ChEBI" id="CHEBI:29033"/>
        <dbReference type="ChEBI" id="CHEBI:29034"/>
        <dbReference type="EC" id="1.16.3.1"/>
    </reaction>
</comment>
<comment type="similarity">
    <text evidence="2">Belongs to the frataxin family.</text>
</comment>
<reference evidence="13" key="1">
    <citation type="submission" date="2016-04" db="EMBL/GenBank/DDBJ databases">
        <authorList>
            <person name="Evans L.H."/>
            <person name="Alamgir A."/>
            <person name="Owens N."/>
            <person name="Weber N.D."/>
            <person name="Virtaneva K."/>
            <person name="Barbian K."/>
            <person name="Babar A."/>
            <person name="Rosenke K."/>
        </authorList>
    </citation>
    <scope>NUCLEOTIDE SEQUENCE [LARGE SCALE GENOMIC DNA]</scope>
    <source>
        <strain evidence="13">CBS 101.48</strain>
    </source>
</reference>
<protein>
    <recommendedName>
        <fullName evidence="3">ferroxidase</fullName>
        <ecNumber evidence="3">1.16.3.1</ecNumber>
    </recommendedName>
</protein>
<name>A0A168PE43_ABSGL</name>
<dbReference type="PANTHER" id="PTHR16821:SF2">
    <property type="entry name" value="FRATAXIN, MITOCHONDRIAL"/>
    <property type="match status" value="1"/>
</dbReference>
<dbReference type="CDD" id="cd00503">
    <property type="entry name" value="Frataxin"/>
    <property type="match status" value="1"/>
</dbReference>
<dbReference type="NCBIfam" id="TIGR03422">
    <property type="entry name" value="mito_frataxin"/>
    <property type="match status" value="1"/>
</dbReference>
<dbReference type="FunCoup" id="A0A168PE43">
    <property type="interactions" value="256"/>
</dbReference>
<dbReference type="InParanoid" id="A0A168PE43"/>
<dbReference type="InterPro" id="IPR002908">
    <property type="entry name" value="Frataxin/CyaY"/>
</dbReference>
<dbReference type="GO" id="GO:0008198">
    <property type="term" value="F:ferrous iron binding"/>
    <property type="evidence" value="ECO:0007669"/>
    <property type="project" value="TreeGrafter"/>
</dbReference>
<dbReference type="OrthoDB" id="1897642at2759"/>
<keyword evidence="8" id="KW-0560">Oxidoreductase</keyword>
<dbReference type="PROSITE" id="PS01344">
    <property type="entry name" value="FRATAXIN_1"/>
    <property type="match status" value="1"/>
</dbReference>
<evidence type="ECO:0000256" key="11">
    <source>
        <dbReference type="ARBA" id="ARBA00023128"/>
    </source>
</evidence>
<keyword evidence="6" id="KW-0410">Iron transport</keyword>
<evidence type="ECO:0000256" key="10">
    <source>
        <dbReference type="ARBA" id="ARBA00023065"/>
    </source>
</evidence>
<dbReference type="GO" id="GO:0051537">
    <property type="term" value="F:2 iron, 2 sulfur cluster binding"/>
    <property type="evidence" value="ECO:0007669"/>
    <property type="project" value="TreeGrafter"/>
</dbReference>
<keyword evidence="7" id="KW-0809">Transit peptide</keyword>
<dbReference type="EC" id="1.16.3.1" evidence="3"/>
<proteinExistence type="inferred from homology"/>
<evidence type="ECO:0000313" key="13">
    <source>
        <dbReference type="EMBL" id="SAM02227.1"/>
    </source>
</evidence>
<dbReference type="PRINTS" id="PR00904">
    <property type="entry name" value="FRATAXIN"/>
</dbReference>
<keyword evidence="5" id="KW-0813">Transport</keyword>
<keyword evidence="14" id="KW-1185">Reference proteome</keyword>
<dbReference type="Gene3D" id="3.30.920.10">
    <property type="entry name" value="Frataxin/CyaY"/>
    <property type="match status" value="1"/>
</dbReference>
<evidence type="ECO:0000256" key="5">
    <source>
        <dbReference type="ARBA" id="ARBA00022448"/>
    </source>
</evidence>
<dbReference type="SUPFAM" id="SSF55387">
    <property type="entry name" value="Frataxin/Nqo15-like"/>
    <property type="match status" value="1"/>
</dbReference>
<organism evidence="13">
    <name type="scientific">Absidia glauca</name>
    <name type="common">Pin mould</name>
    <dbReference type="NCBI Taxonomy" id="4829"/>
    <lineage>
        <taxon>Eukaryota</taxon>
        <taxon>Fungi</taxon>
        <taxon>Fungi incertae sedis</taxon>
        <taxon>Mucoromycota</taxon>
        <taxon>Mucoromycotina</taxon>
        <taxon>Mucoromycetes</taxon>
        <taxon>Mucorales</taxon>
        <taxon>Cunninghamellaceae</taxon>
        <taxon>Absidia</taxon>
    </lineage>
</organism>
<gene>
    <name evidence="13" type="primary">ABSGL_07998.1 scaffold 9429</name>
</gene>
<evidence type="ECO:0000256" key="2">
    <source>
        <dbReference type="ARBA" id="ARBA00008183"/>
    </source>
</evidence>
<evidence type="ECO:0000256" key="6">
    <source>
        <dbReference type="ARBA" id="ARBA00022496"/>
    </source>
</evidence>
<keyword evidence="11" id="KW-0496">Mitochondrion</keyword>
<dbReference type="InterPro" id="IPR017789">
    <property type="entry name" value="Frataxin"/>
</dbReference>
<evidence type="ECO:0000256" key="9">
    <source>
        <dbReference type="ARBA" id="ARBA00023004"/>
    </source>
</evidence>
<evidence type="ECO:0000256" key="1">
    <source>
        <dbReference type="ARBA" id="ARBA00004173"/>
    </source>
</evidence>
<dbReference type="OMA" id="NEYHEIA"/>
<keyword evidence="10" id="KW-0406">Ion transport</keyword>
<keyword evidence="9" id="KW-0408">Iron</keyword>
<dbReference type="GO" id="GO:0005739">
    <property type="term" value="C:mitochondrion"/>
    <property type="evidence" value="ECO:0007669"/>
    <property type="project" value="UniProtKB-SubCell"/>
</dbReference>
<dbReference type="STRING" id="4829.A0A168PE43"/>
<dbReference type="InterPro" id="IPR020895">
    <property type="entry name" value="Frataxin_CS"/>
</dbReference>
<dbReference type="InterPro" id="IPR036524">
    <property type="entry name" value="Frataxin/CyaY_sf"/>
</dbReference>
<dbReference type="GO" id="GO:0004322">
    <property type="term" value="F:ferroxidase activity"/>
    <property type="evidence" value="ECO:0007669"/>
    <property type="project" value="UniProtKB-EC"/>
</dbReference>
<evidence type="ECO:0000256" key="8">
    <source>
        <dbReference type="ARBA" id="ARBA00023002"/>
    </source>
</evidence>
<sequence length="185" mass="21100">MSLLKTFGIRIARSAPVSLRQTAALKPVRSINIGQRVSMNHCFIQQKQQQQGSFHTSSVSRVTYQQSVLSDDTYHRISDKTFNQMVDILEAIGDETEVDGFDLEYSQGVMTLKLGEHGTYVINKQPPNKQIWLSSPKSGPKRYDYDAQQHKWFYGRDNHTLDELLNEELSDILGKVDVLEGLDHD</sequence>
<comment type="subcellular location">
    <subcellularLocation>
        <location evidence="1">Mitochondrion</location>
    </subcellularLocation>
</comment>
<accession>A0A168PE43</accession>
<dbReference type="AlphaFoldDB" id="A0A168PE43"/>
<evidence type="ECO:0000256" key="7">
    <source>
        <dbReference type="ARBA" id="ARBA00022946"/>
    </source>
</evidence>
<dbReference type="NCBIfam" id="TIGR03421">
    <property type="entry name" value="FeS_CyaY"/>
    <property type="match status" value="1"/>
</dbReference>
<dbReference type="EMBL" id="LT553750">
    <property type="protein sequence ID" value="SAM02227.1"/>
    <property type="molecule type" value="Genomic_DNA"/>
</dbReference>
<evidence type="ECO:0000256" key="4">
    <source>
        <dbReference type="ARBA" id="ARBA00022434"/>
    </source>
</evidence>
<dbReference type="GO" id="GO:0006879">
    <property type="term" value="P:intracellular iron ion homeostasis"/>
    <property type="evidence" value="ECO:0007669"/>
    <property type="project" value="UniProtKB-KW"/>
</dbReference>
<dbReference type="GO" id="GO:0008199">
    <property type="term" value="F:ferric iron binding"/>
    <property type="evidence" value="ECO:0007669"/>
    <property type="project" value="InterPro"/>
</dbReference>